<comment type="caution">
    <text evidence="2">The sequence shown here is derived from an EMBL/GenBank/DDBJ whole genome shotgun (WGS) entry which is preliminary data.</text>
</comment>
<name>A0A5J5DLE4_9PERO</name>
<evidence type="ECO:0000313" key="2">
    <source>
        <dbReference type="EMBL" id="KAA8594225.1"/>
    </source>
</evidence>
<keyword evidence="3" id="KW-1185">Reference proteome</keyword>
<protein>
    <submittedName>
        <fullName evidence="2">Uncharacterized protein</fullName>
    </submittedName>
</protein>
<dbReference type="EMBL" id="VOFY01000003">
    <property type="protein sequence ID" value="KAA8594225.1"/>
    <property type="molecule type" value="Genomic_DNA"/>
</dbReference>
<proteinExistence type="predicted"/>
<gene>
    <name evidence="2" type="ORF">FQN60_005059</name>
</gene>
<feature type="region of interest" description="Disordered" evidence="1">
    <location>
        <begin position="40"/>
        <end position="65"/>
    </location>
</feature>
<organism evidence="2 3">
    <name type="scientific">Etheostoma spectabile</name>
    <name type="common">orangethroat darter</name>
    <dbReference type="NCBI Taxonomy" id="54343"/>
    <lineage>
        <taxon>Eukaryota</taxon>
        <taxon>Metazoa</taxon>
        <taxon>Chordata</taxon>
        <taxon>Craniata</taxon>
        <taxon>Vertebrata</taxon>
        <taxon>Euteleostomi</taxon>
        <taxon>Actinopterygii</taxon>
        <taxon>Neopterygii</taxon>
        <taxon>Teleostei</taxon>
        <taxon>Neoteleostei</taxon>
        <taxon>Acanthomorphata</taxon>
        <taxon>Eupercaria</taxon>
        <taxon>Perciformes</taxon>
        <taxon>Percoidei</taxon>
        <taxon>Percidae</taxon>
        <taxon>Etheostomatinae</taxon>
        <taxon>Etheostoma</taxon>
    </lineage>
</organism>
<evidence type="ECO:0000256" key="1">
    <source>
        <dbReference type="SAM" id="MobiDB-lite"/>
    </source>
</evidence>
<accession>A0A5J5DLE4</accession>
<evidence type="ECO:0000313" key="3">
    <source>
        <dbReference type="Proteomes" id="UP000327493"/>
    </source>
</evidence>
<reference evidence="2 3" key="1">
    <citation type="submission" date="2019-08" db="EMBL/GenBank/DDBJ databases">
        <title>A chromosome-level genome assembly, high-density linkage maps, and genome scans reveal the genomic architecture of hybrid incompatibilities underlying speciation via character displacement in darters (Percidae: Etheostominae).</title>
        <authorList>
            <person name="Moran R.L."/>
            <person name="Catchen J.M."/>
            <person name="Fuller R.C."/>
        </authorList>
    </citation>
    <scope>NUCLEOTIDE SEQUENCE [LARGE SCALE GENOMIC DNA]</scope>
    <source>
        <strain evidence="2">EspeVRDwgs_2016</strain>
        <tissue evidence="2">Muscle</tissue>
    </source>
</reference>
<dbReference type="AlphaFoldDB" id="A0A5J5DLE4"/>
<feature type="non-terminal residue" evidence="2">
    <location>
        <position position="133"/>
    </location>
</feature>
<dbReference type="Proteomes" id="UP000327493">
    <property type="component" value="Chromosome 3"/>
</dbReference>
<sequence>MFPDDPASASSFIVSSEKGGFAELTWLPQKCDEPKLLMPLNFSGDSSGEERKMEEDEHEEGGEKVLSQSKVTTVCSSAPHYDSLSVAVFSRCTGPCGSTVIPTQIKQAGSMATVQEMMLAPLQGEQDRRVCEP</sequence>